<feature type="non-terminal residue" evidence="1">
    <location>
        <position position="1"/>
    </location>
</feature>
<sequence length="338" mass="34893">SSGNIGATALDTFAYSGTGVTGDLINISGTTYAVAYRGPSGVGRVLTFSIAADGTTTGGLDASDFDDTNCTYPRILNVSGDVYVIAYQGTDDDGFAKTMTIDSDGTISAVIDALEFETTNCLYVDMVSVTGDTYAVVYWKSSSSGNLVTFTVSSAGAFSAVLGTSEFESTTFGAWPSVITISSTIICVAYQGVDIDGFAKTFFIDGLPLAVTTQTCEAVVGVTATGRGNITNLGNSSVTAHGHVWGTSLNPTTGDSSVDNGAASATGAFTSDLTALIPGTVYYTRAYAINSVGTSYGANVRFTAALTRAGIIWMEGSNFRGFDENAIEGKYIRTADVD</sequence>
<dbReference type="AlphaFoldDB" id="A0A0F8YNH1"/>
<evidence type="ECO:0000313" key="1">
    <source>
        <dbReference type="EMBL" id="KKK49636.1"/>
    </source>
</evidence>
<name>A0A0F8YNH1_9ZZZZ</name>
<dbReference type="EMBL" id="LAZR01068436">
    <property type="protein sequence ID" value="KKK49636.1"/>
    <property type="molecule type" value="Genomic_DNA"/>
</dbReference>
<organism evidence="1">
    <name type="scientific">marine sediment metagenome</name>
    <dbReference type="NCBI Taxonomy" id="412755"/>
    <lineage>
        <taxon>unclassified sequences</taxon>
        <taxon>metagenomes</taxon>
        <taxon>ecological metagenomes</taxon>
    </lineage>
</organism>
<gene>
    <name evidence="1" type="ORF">LCGC14_3133070</name>
</gene>
<proteinExistence type="predicted"/>
<protein>
    <recommendedName>
        <fullName evidence="2">Fibronectin type-III domain-containing protein</fullName>
    </recommendedName>
</protein>
<accession>A0A0F8YNH1</accession>
<evidence type="ECO:0008006" key="2">
    <source>
        <dbReference type="Google" id="ProtNLM"/>
    </source>
</evidence>
<reference evidence="1" key="1">
    <citation type="journal article" date="2015" name="Nature">
        <title>Complex archaea that bridge the gap between prokaryotes and eukaryotes.</title>
        <authorList>
            <person name="Spang A."/>
            <person name="Saw J.H."/>
            <person name="Jorgensen S.L."/>
            <person name="Zaremba-Niedzwiedzka K."/>
            <person name="Martijn J."/>
            <person name="Lind A.E."/>
            <person name="van Eijk R."/>
            <person name="Schleper C."/>
            <person name="Guy L."/>
            <person name="Ettema T.J."/>
        </authorList>
    </citation>
    <scope>NUCLEOTIDE SEQUENCE</scope>
</reference>
<comment type="caution">
    <text evidence="1">The sequence shown here is derived from an EMBL/GenBank/DDBJ whole genome shotgun (WGS) entry which is preliminary data.</text>
</comment>
<feature type="non-terminal residue" evidence="1">
    <location>
        <position position="338"/>
    </location>
</feature>